<protein>
    <recommendedName>
        <fullName evidence="4">BCAS3 domain-containing protein</fullName>
    </recommendedName>
</protein>
<feature type="compositionally biased region" description="Basic residues" evidence="1">
    <location>
        <begin position="713"/>
        <end position="729"/>
    </location>
</feature>
<sequence length="739" mass="80886">MDYSVLRQKDRYQLSYDLSHKAYTSYVYPRQSSNGSTVIVYGHERGLRIIWYAGKNLKSPQKVSPPKTNGSAKTDPMVIDLSSDDGEDQSASVSPPEFEDEEEEIDPAKPYRGIIRQIDIPLGTAALRIAIPHIPKDIAQAPPDSWPPVFLDHILVAAACADSSLQIIIAPLLPPSLEVQDFTKLGIQTLKIVGPNSHQEFISDIAVTHTLDVERDDSENDTQARSRPQTRSQPNQNSTDTNAQKWSLLIASISSTGSGLLLVHQIPLIGQASLSPKPEHLLPLRRQFLRSSALGATMSFNPSPYPNDRHSTLLFTLPATSTVKLYQVFPTHTRERRGSTATSDSASTRASLRTSGPDKGRILATFLPPFLHNNSAILPRRKKCLDAQWIASGRAVLALLEDGEWGIWDVEAIGPNSSGTRSNLIQGQSNISGLQGGSITKFAIRSTIFPSEGKQAISSDGQAQPTSGSLALMTPSTRKIRSEGLFHGASHQDADQTTSQSPHGSICVDEQPTKNGRPLDESIIINYAREHIYIPSVSAFWKSDVKPIRLPAVKLGGQQPRRVGLLHDMDAKAQAGGAIFSSTSSSVPNFVVQTSHRLILSVHGLSDTTEQPSTSLKSGDALPLSFTKSTSDQVLLNSGDLDIDGMDRIITNMGTAGRRSKPLNLSANNTFINREAWTQEEPDEDVDMMANSPTPLHHSSRGFPTHTEGFSPQKRRSSRERNRLSHNRVRPTTERRVFT</sequence>
<dbReference type="Proteomes" id="UP001358417">
    <property type="component" value="Unassembled WGS sequence"/>
</dbReference>
<reference evidence="2 3" key="1">
    <citation type="submission" date="2023-08" db="EMBL/GenBank/DDBJ databases">
        <title>Black Yeasts Isolated from many extreme environments.</title>
        <authorList>
            <person name="Coleine C."/>
            <person name="Stajich J.E."/>
            <person name="Selbmann L."/>
        </authorList>
    </citation>
    <scope>NUCLEOTIDE SEQUENCE [LARGE SCALE GENOMIC DNA]</scope>
    <source>
        <strain evidence="2 3">CCFEE 5792</strain>
    </source>
</reference>
<feature type="compositionally biased region" description="Low complexity" evidence="1">
    <location>
        <begin position="339"/>
        <end position="355"/>
    </location>
</feature>
<evidence type="ECO:0000256" key="1">
    <source>
        <dbReference type="SAM" id="MobiDB-lite"/>
    </source>
</evidence>
<keyword evidence="3" id="KW-1185">Reference proteome</keyword>
<evidence type="ECO:0000313" key="2">
    <source>
        <dbReference type="EMBL" id="KAK5045274.1"/>
    </source>
</evidence>
<evidence type="ECO:0008006" key="4">
    <source>
        <dbReference type="Google" id="ProtNLM"/>
    </source>
</evidence>
<feature type="region of interest" description="Disordered" evidence="1">
    <location>
        <begin position="488"/>
        <end position="514"/>
    </location>
</feature>
<feature type="region of interest" description="Disordered" evidence="1">
    <location>
        <begin position="215"/>
        <end position="241"/>
    </location>
</feature>
<dbReference type="AlphaFoldDB" id="A0AAV9MX25"/>
<organism evidence="2 3">
    <name type="scientific">Exophiala bonariae</name>
    <dbReference type="NCBI Taxonomy" id="1690606"/>
    <lineage>
        <taxon>Eukaryota</taxon>
        <taxon>Fungi</taxon>
        <taxon>Dikarya</taxon>
        <taxon>Ascomycota</taxon>
        <taxon>Pezizomycotina</taxon>
        <taxon>Eurotiomycetes</taxon>
        <taxon>Chaetothyriomycetidae</taxon>
        <taxon>Chaetothyriales</taxon>
        <taxon>Herpotrichiellaceae</taxon>
        <taxon>Exophiala</taxon>
    </lineage>
</organism>
<proteinExistence type="predicted"/>
<feature type="compositionally biased region" description="Polar residues" evidence="1">
    <location>
        <begin position="221"/>
        <end position="241"/>
    </location>
</feature>
<name>A0AAV9MX25_9EURO</name>
<dbReference type="RefSeq" id="XP_064700906.1">
    <property type="nucleotide sequence ID" value="XM_064852920.1"/>
</dbReference>
<gene>
    <name evidence="2" type="ORF">LTR84_009380</name>
</gene>
<feature type="compositionally biased region" description="Polar residues" evidence="1">
    <location>
        <begin position="59"/>
        <end position="72"/>
    </location>
</feature>
<feature type="region of interest" description="Disordered" evidence="1">
    <location>
        <begin position="330"/>
        <end position="356"/>
    </location>
</feature>
<feature type="region of interest" description="Disordered" evidence="1">
    <location>
        <begin position="678"/>
        <end position="739"/>
    </location>
</feature>
<dbReference type="EMBL" id="JAVRRD010000038">
    <property type="protein sequence ID" value="KAK5045274.1"/>
    <property type="molecule type" value="Genomic_DNA"/>
</dbReference>
<evidence type="ECO:0000313" key="3">
    <source>
        <dbReference type="Proteomes" id="UP001358417"/>
    </source>
</evidence>
<comment type="caution">
    <text evidence="2">The sequence shown here is derived from an EMBL/GenBank/DDBJ whole genome shotgun (WGS) entry which is preliminary data.</text>
</comment>
<feature type="compositionally biased region" description="Acidic residues" evidence="1">
    <location>
        <begin position="678"/>
        <end position="687"/>
    </location>
</feature>
<feature type="region of interest" description="Disordered" evidence="1">
    <location>
        <begin position="59"/>
        <end position="105"/>
    </location>
</feature>
<accession>A0AAV9MX25</accession>
<dbReference type="GeneID" id="89977539"/>